<keyword evidence="4" id="KW-1185">Reference proteome</keyword>
<dbReference type="EMBL" id="JAHBOH010000001">
    <property type="protein sequence ID" value="MBT0994255.1"/>
    <property type="molecule type" value="Genomic_DNA"/>
</dbReference>
<feature type="transmembrane region" description="Helical" evidence="1">
    <location>
        <begin position="165"/>
        <end position="186"/>
    </location>
</feature>
<keyword evidence="1" id="KW-0812">Transmembrane</keyword>
<evidence type="ECO:0000259" key="2">
    <source>
        <dbReference type="Pfam" id="PF19053"/>
    </source>
</evidence>
<keyword evidence="1" id="KW-0472">Membrane</keyword>
<feature type="transmembrane region" description="Helical" evidence="1">
    <location>
        <begin position="107"/>
        <end position="127"/>
    </location>
</feature>
<dbReference type="Pfam" id="PF19053">
    <property type="entry name" value="EccD"/>
    <property type="match status" value="1"/>
</dbReference>
<evidence type="ECO:0000256" key="1">
    <source>
        <dbReference type="SAM" id="Phobius"/>
    </source>
</evidence>
<dbReference type="Proteomes" id="UP000722125">
    <property type="component" value="Unassembled WGS sequence"/>
</dbReference>
<feature type="transmembrane region" description="Helical" evidence="1">
    <location>
        <begin position="346"/>
        <end position="365"/>
    </location>
</feature>
<feature type="transmembrane region" description="Helical" evidence="1">
    <location>
        <begin position="434"/>
        <end position="454"/>
    </location>
</feature>
<keyword evidence="1" id="KW-1133">Transmembrane helix</keyword>
<feature type="transmembrane region" description="Helical" evidence="1">
    <location>
        <begin position="133"/>
        <end position="153"/>
    </location>
</feature>
<reference evidence="3 4" key="1">
    <citation type="submission" date="2021-05" db="EMBL/GenBank/DDBJ databases">
        <title>Description of Cellulomonas sp. DKR-3 sp. nov.</title>
        <authorList>
            <person name="Dahal R.H."/>
            <person name="Chaudhary D.K."/>
        </authorList>
    </citation>
    <scope>NUCLEOTIDE SEQUENCE [LARGE SCALE GENOMIC DNA]</scope>
    <source>
        <strain evidence="3 4">DKR-3</strain>
    </source>
</reference>
<protein>
    <recommendedName>
        <fullName evidence="2">EccD-like transmembrane domain-containing protein</fullName>
    </recommendedName>
</protein>
<accession>A0ABS5TYN4</accession>
<feature type="domain" description="EccD-like transmembrane" evidence="2">
    <location>
        <begin position="110"/>
        <end position="458"/>
    </location>
</feature>
<evidence type="ECO:0000313" key="4">
    <source>
        <dbReference type="Proteomes" id="UP000722125"/>
    </source>
</evidence>
<feature type="transmembrane region" description="Helical" evidence="1">
    <location>
        <begin position="319"/>
        <end position="340"/>
    </location>
</feature>
<gene>
    <name evidence="3" type="ORF">KIN34_08140</name>
</gene>
<dbReference type="RefSeq" id="WP_214349055.1">
    <property type="nucleotide sequence ID" value="NZ_JAHBOH010000001.1"/>
</dbReference>
<feature type="transmembrane region" description="Helical" evidence="1">
    <location>
        <begin position="198"/>
        <end position="218"/>
    </location>
</feature>
<evidence type="ECO:0000313" key="3">
    <source>
        <dbReference type="EMBL" id="MBT0994255.1"/>
    </source>
</evidence>
<feature type="transmembrane region" description="Helical" evidence="1">
    <location>
        <begin position="251"/>
        <end position="267"/>
    </location>
</feature>
<organism evidence="3 4">
    <name type="scientific">Cellulomonas fulva</name>
    <dbReference type="NCBI Taxonomy" id="2835530"/>
    <lineage>
        <taxon>Bacteria</taxon>
        <taxon>Bacillati</taxon>
        <taxon>Actinomycetota</taxon>
        <taxon>Actinomycetes</taxon>
        <taxon>Micrococcales</taxon>
        <taxon>Cellulomonadaceae</taxon>
        <taxon>Cellulomonas</taxon>
    </lineage>
</organism>
<feature type="transmembrane region" description="Helical" evidence="1">
    <location>
        <begin position="225"/>
        <end position="245"/>
    </location>
</feature>
<proteinExistence type="predicted"/>
<dbReference type="InterPro" id="IPR044049">
    <property type="entry name" value="EccD_transm"/>
</dbReference>
<feature type="transmembrane region" description="Helical" evidence="1">
    <location>
        <begin position="401"/>
        <end position="422"/>
    </location>
</feature>
<name>A0ABS5TYN4_9CELL</name>
<comment type="caution">
    <text evidence="3">The sequence shown here is derived from an EMBL/GenBank/DDBJ whole genome shotgun (WGS) entry which is preliminary data.</text>
</comment>
<sequence length="462" mass="46036">MSATAAARVRSAPVRLAVAVGVDRRDVALRADVVLADALRAALVPVGEPGTVVLDSSGRRLDLAAAVGDQLVDGSAVHVLRPAPAPRGRHGRTLDPSTLSRRPYPRAGLLAIAGGVGLALLVVALLGPSGQPPAVPTALATALVVAALVVAGTGRLRGRATTPSVAVAATVAAPLLAAAAGAWAVLPADAVERRLAVTVALVAAATAAGVRSVVALAARVGDDEAVVVLAALVVVAATQVAGLLLGLPGGTAAAVVVGLGPLMLRLAPRYALAVPDEQLVDLSQVSRTADSVRAPRPRALGRVSERLVARTVAGAERRVAAACVAACVATVVLVPVVLAAPEPGSIARPASYALVVLVVLALVLVPRVTRDPLIRWAPRLAAGALLVELALGMPAGWRASAAALAILLLLVVAGVGAALARGWRSVVASRVADVVENLAVVLSLPVAIAAGGLVEILRRAVS</sequence>